<dbReference type="InterPro" id="IPR004843">
    <property type="entry name" value="Calcineurin-like_PHP"/>
</dbReference>
<proteinExistence type="predicted"/>
<accession>A0A1Z4LYU5</accession>
<dbReference type="Pfam" id="PF00149">
    <property type="entry name" value="Metallophos"/>
    <property type="match status" value="1"/>
</dbReference>
<dbReference type="AlphaFoldDB" id="A0A1Z4LYU5"/>
<dbReference type="PANTHER" id="PTHR31302:SF0">
    <property type="entry name" value="TRANSMEMBRANE PROTEIN WITH METALLOPHOSPHOESTERASE DOMAIN"/>
    <property type="match status" value="1"/>
</dbReference>
<evidence type="ECO:0000313" key="2">
    <source>
        <dbReference type="EMBL" id="BAY86382.1"/>
    </source>
</evidence>
<dbReference type="Gene3D" id="3.60.21.10">
    <property type="match status" value="1"/>
</dbReference>
<dbReference type="Proteomes" id="UP000218418">
    <property type="component" value="Chromosome"/>
</dbReference>
<reference evidence="2 3" key="1">
    <citation type="submission" date="2017-06" db="EMBL/GenBank/DDBJ databases">
        <title>Genome sequencing of cyanobaciteial culture collection at National Institute for Environmental Studies (NIES).</title>
        <authorList>
            <person name="Hirose Y."/>
            <person name="Shimura Y."/>
            <person name="Fujisawa T."/>
            <person name="Nakamura Y."/>
            <person name="Kawachi M."/>
        </authorList>
    </citation>
    <scope>NUCLEOTIDE SEQUENCE [LARGE SCALE GENOMIC DNA]</scope>
    <source>
        <strain evidence="2 3">NIES-267</strain>
    </source>
</reference>
<organism evidence="2 3">
    <name type="scientific">Calothrix parasitica NIES-267</name>
    <dbReference type="NCBI Taxonomy" id="1973488"/>
    <lineage>
        <taxon>Bacteria</taxon>
        <taxon>Bacillati</taxon>
        <taxon>Cyanobacteriota</taxon>
        <taxon>Cyanophyceae</taxon>
        <taxon>Nostocales</taxon>
        <taxon>Calotrichaceae</taxon>
        <taxon>Calothrix</taxon>
    </lineage>
</organism>
<feature type="domain" description="Calcineurin-like phosphoesterase" evidence="1">
    <location>
        <begin position="29"/>
        <end position="191"/>
    </location>
</feature>
<evidence type="ECO:0000313" key="3">
    <source>
        <dbReference type="Proteomes" id="UP000218418"/>
    </source>
</evidence>
<protein>
    <submittedName>
        <fullName evidence="2">Metallophosphoesterase</fullName>
    </submittedName>
</protein>
<gene>
    <name evidence="2" type="ORF">NIES267_58890</name>
</gene>
<dbReference type="GO" id="GO:0016787">
    <property type="term" value="F:hydrolase activity"/>
    <property type="evidence" value="ECO:0007669"/>
    <property type="project" value="InterPro"/>
</dbReference>
<name>A0A1Z4LYU5_9CYAN</name>
<sequence>MHWLLTGPLSLEKLVVKIEGLPASTKGTRIIQLSDLHYDGFRLSEEMLEQAIITSNQAEPDLVVITGDFITNDPAPVYKLIKRLKKLQSRAGIYAVLGNHDIWYRTAQAEVTAALKSVDIKVLWNEIAYPLGKDLPLVGLAEYWSKAFNPALVMNQLDDTIPRIVLSHNPDTAQILQQWRVDLQLSGHSHGGQIVLPDIGPLIVYYKEFVRRIPKEVRKLIPFLRPDYVKVLQHWEWAQGFHKIGKNQLYVNRGLGTYSPGRLFCPPEVTLITLE</sequence>
<keyword evidence="3" id="KW-1185">Reference proteome</keyword>
<evidence type="ECO:0000259" key="1">
    <source>
        <dbReference type="Pfam" id="PF00149"/>
    </source>
</evidence>
<dbReference type="EMBL" id="AP018227">
    <property type="protein sequence ID" value="BAY86382.1"/>
    <property type="molecule type" value="Genomic_DNA"/>
</dbReference>
<dbReference type="OrthoDB" id="9780884at2"/>
<dbReference type="SUPFAM" id="SSF56300">
    <property type="entry name" value="Metallo-dependent phosphatases"/>
    <property type="match status" value="1"/>
</dbReference>
<dbReference type="InterPro" id="IPR051158">
    <property type="entry name" value="Metallophosphoesterase_sf"/>
</dbReference>
<dbReference type="InterPro" id="IPR029052">
    <property type="entry name" value="Metallo-depent_PP-like"/>
</dbReference>
<dbReference type="PANTHER" id="PTHR31302">
    <property type="entry name" value="TRANSMEMBRANE PROTEIN WITH METALLOPHOSPHOESTERASE DOMAIN-RELATED"/>
    <property type="match status" value="1"/>
</dbReference>
<dbReference type="CDD" id="cd07385">
    <property type="entry name" value="MPP_YkuE_C"/>
    <property type="match status" value="1"/>
</dbReference>